<dbReference type="RefSeq" id="WP_090226774.1">
    <property type="nucleotide sequence ID" value="NZ_FOZP01000006.1"/>
</dbReference>
<dbReference type="InterPro" id="IPR021135">
    <property type="entry name" value="PEP_COase"/>
</dbReference>
<evidence type="ECO:0000256" key="2">
    <source>
        <dbReference type="ARBA" id="ARBA00022419"/>
    </source>
</evidence>
<proteinExistence type="predicted"/>
<dbReference type="GO" id="GO:0008964">
    <property type="term" value="F:phosphoenolpyruvate carboxylase activity"/>
    <property type="evidence" value="ECO:0007669"/>
    <property type="project" value="InterPro"/>
</dbReference>
<dbReference type="PANTHER" id="PTHR30523:SF6">
    <property type="entry name" value="PHOSPHOENOLPYRUVATE CARBOXYLASE"/>
    <property type="match status" value="1"/>
</dbReference>
<dbReference type="AlphaFoldDB" id="A0A1I6RDA4"/>
<keyword evidence="4" id="KW-1185">Reference proteome</keyword>
<dbReference type="InterPro" id="IPR015813">
    <property type="entry name" value="Pyrv/PenolPyrv_kinase-like_dom"/>
</dbReference>
<dbReference type="PRINTS" id="PR00150">
    <property type="entry name" value="PEPCARBXLASE"/>
</dbReference>
<evidence type="ECO:0000256" key="1">
    <source>
        <dbReference type="ARBA" id="ARBA00003670"/>
    </source>
</evidence>
<dbReference type="STRING" id="593133.SAMN04488006_2350"/>
<dbReference type="GO" id="GO:0015977">
    <property type="term" value="P:carbon fixation"/>
    <property type="evidence" value="ECO:0007669"/>
    <property type="project" value="InterPro"/>
</dbReference>
<dbReference type="Proteomes" id="UP000199312">
    <property type="component" value="Unassembled WGS sequence"/>
</dbReference>
<organism evidence="3 4">
    <name type="scientific">Lutibacter maritimus</name>
    <dbReference type="NCBI Taxonomy" id="593133"/>
    <lineage>
        <taxon>Bacteria</taxon>
        <taxon>Pseudomonadati</taxon>
        <taxon>Bacteroidota</taxon>
        <taxon>Flavobacteriia</taxon>
        <taxon>Flavobacteriales</taxon>
        <taxon>Flavobacteriaceae</taxon>
        <taxon>Lutibacter</taxon>
    </lineage>
</organism>
<protein>
    <recommendedName>
        <fullName evidence="2">Phosphoenolpyruvate carboxylase</fullName>
    </recommendedName>
</protein>
<dbReference type="PANTHER" id="PTHR30523">
    <property type="entry name" value="PHOSPHOENOLPYRUVATE CARBOXYLASE"/>
    <property type="match status" value="1"/>
</dbReference>
<keyword evidence="3" id="KW-0670">Pyruvate</keyword>
<dbReference type="GO" id="GO:0005829">
    <property type="term" value="C:cytosol"/>
    <property type="evidence" value="ECO:0007669"/>
    <property type="project" value="TreeGrafter"/>
</dbReference>
<dbReference type="GO" id="GO:0006099">
    <property type="term" value="P:tricarboxylic acid cycle"/>
    <property type="evidence" value="ECO:0007669"/>
    <property type="project" value="InterPro"/>
</dbReference>
<evidence type="ECO:0000313" key="4">
    <source>
        <dbReference type="Proteomes" id="UP000199312"/>
    </source>
</evidence>
<dbReference type="OrthoDB" id="9768133at2"/>
<dbReference type="EMBL" id="FOZP01000006">
    <property type="protein sequence ID" value="SFS62560.1"/>
    <property type="molecule type" value="Genomic_DNA"/>
</dbReference>
<evidence type="ECO:0000313" key="3">
    <source>
        <dbReference type="EMBL" id="SFS62560.1"/>
    </source>
</evidence>
<gene>
    <name evidence="3" type="ORF">SAMN04488006_2350</name>
</gene>
<comment type="function">
    <text evidence="1">Forms oxaloacetate, a four-carbon dicarboxylic acid source for the tricarboxylic acid cycle.</text>
</comment>
<reference evidence="4" key="1">
    <citation type="submission" date="2016-10" db="EMBL/GenBank/DDBJ databases">
        <authorList>
            <person name="Varghese N."/>
            <person name="Submissions S."/>
        </authorList>
    </citation>
    <scope>NUCLEOTIDE SEQUENCE [LARGE SCALE GENOMIC DNA]</scope>
    <source>
        <strain evidence="4">DSM 24450</strain>
    </source>
</reference>
<name>A0A1I6RDA4_9FLAO</name>
<dbReference type="Pfam" id="PF00311">
    <property type="entry name" value="PEPcase"/>
    <property type="match status" value="2"/>
</dbReference>
<accession>A0A1I6RDA4</accession>
<dbReference type="SUPFAM" id="SSF51621">
    <property type="entry name" value="Phosphoenolpyruvate/pyruvate domain"/>
    <property type="match status" value="1"/>
</dbReference>
<sequence>MHKQPKLTRFNENVLSKYQIYNSIFMTLPFDTISKTGVLLPLFHDICESGFAQKKDPVEIVEQFFDAYQQNPSQEEKINLLFRFIQYIERQVVLFDAIEDAAFPIVNNMDGVGTMRNTKETATQENKKEALRKHLEDFKVRIVLTAHPTQFYPGPVLGIITDLAEAIEKNDLLLINKLLAQLGKTPFFKHVKPSPYDEAVSLIWYLENVFYHSVSDTYNYIQSNIFEGQKVDNNIINLGFWPGGDRDGNPFVTTEITLNVAKRLKQTILKNYYRDIRILKKRLTFNGVEQLITDLEKLLFDNSVNPDLNTMYSLEEFIGKLEHIKDILVTKHQSLYLEEINDFLNKVHLFGYHFATLDIRQDSRVHHNVFSEIVTTLINNGNKSFPENYLELSEDEQIEILSKVEDTIDISIFENEMVTKTLGSILAIKSIQKSNGERGANRYIISNNQKAVNVMETFAMFNLCGFKHNITADIIPLFETINDLTNAESVMNKLYSNEAYMKHLAERGNKQTIMLGFSDGTKDGGYLMANWAIFRAKENLTKISRNYGIKVIFFDGRGGPPARGGGKTHQFYASLGPTIENEEIQLTVQGQTISSNFGTQDAAQYNIEQLLSAGVSNELFTNPNHIMTKNDTEIMNDLATTSYQAYSDFKNHPKFLPYLERMSTLKYYAKTNIGSRPSKRSSGDELNFSDLRAIPFVGSWSQLKQNVPGFYGVGTALKKYEDAGEFDKLKKFYNTCDFFKTLVGNSMMSLSKSFFELTQYMEKDEEFGEFWKVIHDEYLTTKRLILKLAGYTELMQSNKVGKASIDIRENIVLPLITIQQYALMNIQKLTKDKNADPELMKVFEKMVTRSLFGNINASRNSA</sequence>